<gene>
    <name evidence="1" type="ORF">CLOSYM_03441</name>
</gene>
<name>A0ABC9TUI9_CLOSY</name>
<dbReference type="Proteomes" id="UP000016491">
    <property type="component" value="Unassembled WGS sequence"/>
</dbReference>
<organism evidence="1 2">
    <name type="scientific">[Clostridium] symbiosum ATCC 14940</name>
    <dbReference type="NCBI Taxonomy" id="411472"/>
    <lineage>
        <taxon>Bacteria</taxon>
        <taxon>Bacillati</taxon>
        <taxon>Bacillota</taxon>
        <taxon>Clostridia</taxon>
        <taxon>Lachnospirales</taxon>
        <taxon>Lachnospiraceae</taxon>
        <taxon>Otoolea</taxon>
    </lineage>
</organism>
<evidence type="ECO:0000313" key="1">
    <source>
        <dbReference type="EMBL" id="ERI75005.1"/>
    </source>
</evidence>
<comment type="caution">
    <text evidence="1">The sequence shown here is derived from an EMBL/GenBank/DDBJ whole genome shotgun (WGS) entry which is preliminary data.</text>
</comment>
<reference evidence="1 2" key="1">
    <citation type="submission" date="2013-07" db="EMBL/GenBank/DDBJ databases">
        <authorList>
            <person name="Weinstock G."/>
            <person name="Sodergren E."/>
            <person name="Wylie T."/>
            <person name="Fulton L."/>
            <person name="Fulton R."/>
            <person name="Fronick C."/>
            <person name="O'Laughlin M."/>
            <person name="Godfrey J."/>
            <person name="Miner T."/>
            <person name="Herter B."/>
            <person name="Appelbaum E."/>
            <person name="Cordes M."/>
            <person name="Lek S."/>
            <person name="Wollam A."/>
            <person name="Pepin K.H."/>
            <person name="Palsikar V.B."/>
            <person name="Mitreva M."/>
            <person name="Wilson R.K."/>
        </authorList>
    </citation>
    <scope>NUCLEOTIDE SEQUENCE [LARGE SCALE GENOMIC DNA]</scope>
    <source>
        <strain evidence="1 2">ATCC 14940</strain>
    </source>
</reference>
<proteinExistence type="predicted"/>
<protein>
    <submittedName>
        <fullName evidence="1">Uncharacterized protein</fullName>
    </submittedName>
</protein>
<accession>A0ABC9TUI9</accession>
<evidence type="ECO:0000313" key="2">
    <source>
        <dbReference type="Proteomes" id="UP000016491"/>
    </source>
</evidence>
<dbReference type="AlphaFoldDB" id="A0ABC9TUI9"/>
<dbReference type="EMBL" id="AWSU01000272">
    <property type="protein sequence ID" value="ERI75005.1"/>
    <property type="molecule type" value="Genomic_DNA"/>
</dbReference>
<sequence length="39" mass="4371">MRENGLALRLMGCTQHPDSYPVRHCRACYCSQHTAFCGG</sequence>